<dbReference type="Proteomes" id="UP000265750">
    <property type="component" value="Unassembled WGS sequence"/>
</dbReference>
<comment type="caution">
    <text evidence="1">The sequence shown here is derived from an EMBL/GenBank/DDBJ whole genome shotgun (WGS) entry which is preliminary data.</text>
</comment>
<sequence length="113" mass="11983">MALDLDLEAGQPVITTLLAKAQGYELVPTEPAIYTDVPWCAKLGAIARQDGVLHGMIGEALADGQINAAEAKCIVDEIDRHMDQLRSLRARVEAEGGQGGSVVPVRMTGEARS</sequence>
<organism evidence="1 2">
    <name type="scientific">Aureimonas flava</name>
    <dbReference type="NCBI Taxonomy" id="2320271"/>
    <lineage>
        <taxon>Bacteria</taxon>
        <taxon>Pseudomonadati</taxon>
        <taxon>Pseudomonadota</taxon>
        <taxon>Alphaproteobacteria</taxon>
        <taxon>Hyphomicrobiales</taxon>
        <taxon>Aurantimonadaceae</taxon>
        <taxon>Aureimonas</taxon>
    </lineage>
</organism>
<evidence type="ECO:0000313" key="2">
    <source>
        <dbReference type="Proteomes" id="UP000265750"/>
    </source>
</evidence>
<protein>
    <submittedName>
        <fullName evidence="1">Uncharacterized protein</fullName>
    </submittedName>
</protein>
<proteinExistence type="predicted"/>
<dbReference type="EMBL" id="QYRN01000006">
    <property type="protein sequence ID" value="RIY00190.1"/>
    <property type="molecule type" value="Genomic_DNA"/>
</dbReference>
<gene>
    <name evidence="1" type="ORF">D3218_12950</name>
</gene>
<evidence type="ECO:0000313" key="1">
    <source>
        <dbReference type="EMBL" id="RIY00190.1"/>
    </source>
</evidence>
<name>A0A3A1WJV9_9HYPH</name>
<dbReference type="AlphaFoldDB" id="A0A3A1WJV9"/>
<reference evidence="2" key="1">
    <citation type="submission" date="2018-09" db="EMBL/GenBank/DDBJ databases">
        <authorList>
            <person name="Tuo L."/>
        </authorList>
    </citation>
    <scope>NUCLEOTIDE SEQUENCE [LARGE SCALE GENOMIC DNA]</scope>
    <source>
        <strain evidence="2">M2BS4Y-1</strain>
    </source>
</reference>
<keyword evidence="2" id="KW-1185">Reference proteome</keyword>
<accession>A0A3A1WJV9</accession>